<dbReference type="AlphaFoldDB" id="A0A7I7S1X7"/>
<dbReference type="PANTHER" id="PTHR34820:SF4">
    <property type="entry name" value="INNER MEMBRANE PROTEIN YEBZ"/>
    <property type="match status" value="1"/>
</dbReference>
<keyword evidence="10" id="KW-1185">Reference proteome</keyword>
<keyword evidence="5 6" id="KW-0472">Membrane</keyword>
<evidence type="ECO:0000256" key="1">
    <source>
        <dbReference type="ARBA" id="ARBA00004651"/>
    </source>
</evidence>
<proteinExistence type="predicted"/>
<dbReference type="GO" id="GO:0005886">
    <property type="term" value="C:plasma membrane"/>
    <property type="evidence" value="ECO:0007669"/>
    <property type="project" value="UniProtKB-SubCell"/>
</dbReference>
<evidence type="ECO:0000256" key="3">
    <source>
        <dbReference type="ARBA" id="ARBA00022692"/>
    </source>
</evidence>
<dbReference type="Proteomes" id="UP000467428">
    <property type="component" value="Chromosome"/>
</dbReference>
<name>A0A7I7S1X7_9MYCO</name>
<protein>
    <submittedName>
        <fullName evidence="9">Copper resistance protein D</fullName>
    </submittedName>
</protein>
<geneLocation type="plasmid" evidence="10">
    <name>pjcm18538 dna</name>
</geneLocation>
<dbReference type="RefSeq" id="WP_235887237.1">
    <property type="nucleotide sequence ID" value="NZ_AP022593.1"/>
</dbReference>
<dbReference type="KEGG" id="marz:MARA_43860"/>
<feature type="transmembrane region" description="Helical" evidence="6">
    <location>
        <begin position="242"/>
        <end position="262"/>
    </location>
</feature>
<dbReference type="Pfam" id="PF05425">
    <property type="entry name" value="CopD"/>
    <property type="match status" value="1"/>
</dbReference>
<feature type="transmembrane region" description="Helical" evidence="6">
    <location>
        <begin position="214"/>
        <end position="236"/>
    </location>
</feature>
<comment type="subcellular location">
    <subcellularLocation>
        <location evidence="1">Cell membrane</location>
        <topology evidence="1">Multi-pass membrane protein</topology>
    </subcellularLocation>
</comment>
<feature type="domain" description="Copper resistance protein D" evidence="8">
    <location>
        <begin position="203"/>
        <end position="303"/>
    </location>
</feature>
<gene>
    <name evidence="9" type="ORF">MARA_43860</name>
</gene>
<sequence length="307" mass="31147">MTRLRTWLGGTVVVLASAVSAWALAFPQNPFGTSLVRAIADCGAVVTLGLTLVPWLDVDRHRTQLADHAARPLIVVSALWAVSELVRLPLSAADAAGVPVLRVGVGTTVEFVVDTAAGRAGLVCAVAAVAVCLLAVVAPRASSASVVTAGAAAVGVTGRTLVGHLSEDPWGGAAVAVHALAAAVWCGVLAALVLTVSHRGRWARVLPRFSQMSLVCVVVLVIGGLGGAVAALGSAVDLWATGYGRLLSAKVVLTAVLVTLAWRNRTVWLPAARTHRAAADVSGRRSRVELAGMAVGLTLAAALAVTG</sequence>
<keyword evidence="2" id="KW-1003">Cell membrane</keyword>
<feature type="chain" id="PRO_5029488119" evidence="7">
    <location>
        <begin position="26"/>
        <end position="307"/>
    </location>
</feature>
<dbReference type="GO" id="GO:0006825">
    <property type="term" value="P:copper ion transport"/>
    <property type="evidence" value="ECO:0007669"/>
    <property type="project" value="InterPro"/>
</dbReference>
<accession>A0A7I7S1X7</accession>
<evidence type="ECO:0000313" key="10">
    <source>
        <dbReference type="Proteomes" id="UP000467428"/>
    </source>
</evidence>
<dbReference type="EMBL" id="AP022593">
    <property type="protein sequence ID" value="BBY50918.1"/>
    <property type="molecule type" value="Genomic_DNA"/>
</dbReference>
<feature type="signal peptide" evidence="7">
    <location>
        <begin position="1"/>
        <end position="25"/>
    </location>
</feature>
<keyword evidence="3 6" id="KW-0812">Transmembrane</keyword>
<evidence type="ECO:0000259" key="8">
    <source>
        <dbReference type="Pfam" id="PF05425"/>
    </source>
</evidence>
<organism evidence="9 10">
    <name type="scientific">Mycolicibacterium arabiense</name>
    <dbReference type="NCBI Taxonomy" id="1286181"/>
    <lineage>
        <taxon>Bacteria</taxon>
        <taxon>Bacillati</taxon>
        <taxon>Actinomycetota</taxon>
        <taxon>Actinomycetes</taxon>
        <taxon>Mycobacteriales</taxon>
        <taxon>Mycobacteriaceae</taxon>
        <taxon>Mycolicibacterium</taxon>
    </lineage>
</organism>
<feature type="transmembrane region" description="Helical" evidence="6">
    <location>
        <begin position="144"/>
        <end position="162"/>
    </location>
</feature>
<evidence type="ECO:0000256" key="4">
    <source>
        <dbReference type="ARBA" id="ARBA00022989"/>
    </source>
</evidence>
<feature type="transmembrane region" description="Helical" evidence="6">
    <location>
        <begin position="116"/>
        <end position="137"/>
    </location>
</feature>
<evidence type="ECO:0000256" key="2">
    <source>
        <dbReference type="ARBA" id="ARBA00022475"/>
    </source>
</evidence>
<keyword evidence="4 6" id="KW-1133">Transmembrane helix</keyword>
<evidence type="ECO:0000256" key="6">
    <source>
        <dbReference type="SAM" id="Phobius"/>
    </source>
</evidence>
<evidence type="ECO:0000256" key="5">
    <source>
        <dbReference type="ARBA" id="ARBA00023136"/>
    </source>
</evidence>
<evidence type="ECO:0000256" key="7">
    <source>
        <dbReference type="SAM" id="SignalP"/>
    </source>
</evidence>
<dbReference type="InterPro" id="IPR032694">
    <property type="entry name" value="CopC/D"/>
</dbReference>
<keyword evidence="7" id="KW-0732">Signal</keyword>
<feature type="transmembrane region" description="Helical" evidence="6">
    <location>
        <begin position="288"/>
        <end position="306"/>
    </location>
</feature>
<evidence type="ECO:0000313" key="9">
    <source>
        <dbReference type="EMBL" id="BBY50918.1"/>
    </source>
</evidence>
<feature type="transmembrane region" description="Helical" evidence="6">
    <location>
        <begin position="174"/>
        <end position="194"/>
    </location>
</feature>
<reference evidence="9 10" key="1">
    <citation type="journal article" date="2019" name="Emerg. Microbes Infect.">
        <title>Comprehensive subspecies identification of 175 nontuberculous mycobacteria species based on 7547 genomic profiles.</title>
        <authorList>
            <person name="Matsumoto Y."/>
            <person name="Kinjo T."/>
            <person name="Motooka D."/>
            <person name="Nabeya D."/>
            <person name="Jung N."/>
            <person name="Uechi K."/>
            <person name="Horii T."/>
            <person name="Iida T."/>
            <person name="Fujita J."/>
            <person name="Nakamura S."/>
        </authorList>
    </citation>
    <scope>NUCLEOTIDE SEQUENCE [LARGE SCALE GENOMIC DNA]</scope>
    <source>
        <strain evidence="9 10">JCM 18538</strain>
    </source>
</reference>
<dbReference type="PANTHER" id="PTHR34820">
    <property type="entry name" value="INNER MEMBRANE PROTEIN YEBZ"/>
    <property type="match status" value="1"/>
</dbReference>
<dbReference type="InterPro" id="IPR008457">
    <property type="entry name" value="Cu-R_CopD_dom"/>
</dbReference>